<protein>
    <recommendedName>
        <fullName evidence="12">TGF-beta family profile domain-containing protein</fullName>
    </recommendedName>
</protein>
<dbReference type="eggNOG" id="KOG3900">
    <property type="taxonomic scope" value="Eukaryota"/>
</dbReference>
<evidence type="ECO:0000259" key="12">
    <source>
        <dbReference type="PROSITE" id="PS51362"/>
    </source>
</evidence>
<dbReference type="InParanoid" id="K7EDP2"/>
<keyword evidence="14" id="KW-1185">Reference proteome</keyword>
<dbReference type="RefSeq" id="XP_028920565.1">
    <property type="nucleotide sequence ID" value="XM_029064732.2"/>
</dbReference>
<dbReference type="KEGG" id="oaa:103167928"/>
<keyword evidence="7 10" id="KW-0339">Growth factor</keyword>
<evidence type="ECO:0000256" key="5">
    <source>
        <dbReference type="ARBA" id="ARBA00022685"/>
    </source>
</evidence>
<feature type="chain" id="PRO_5027832722" description="TGF-beta family profile domain-containing protein" evidence="11">
    <location>
        <begin position="24"/>
        <end position="349"/>
    </location>
</feature>
<evidence type="ECO:0000256" key="1">
    <source>
        <dbReference type="ARBA" id="ARBA00004613"/>
    </source>
</evidence>
<evidence type="ECO:0000256" key="7">
    <source>
        <dbReference type="ARBA" id="ARBA00023030"/>
    </source>
</evidence>
<dbReference type="Bgee" id="ENSOANG00000031908">
    <property type="expression patterns" value="Expressed in ovary and 1 other cell type or tissue"/>
</dbReference>
<keyword evidence="3" id="KW-0217">Developmental protein</keyword>
<evidence type="ECO:0000256" key="2">
    <source>
        <dbReference type="ARBA" id="ARBA00006656"/>
    </source>
</evidence>
<gene>
    <name evidence="13" type="primary">LOC103167928</name>
</gene>
<comment type="similarity">
    <text evidence="2 10">Belongs to the TGF-beta family.</text>
</comment>
<evidence type="ECO:0000256" key="11">
    <source>
        <dbReference type="SAM" id="SignalP"/>
    </source>
</evidence>
<dbReference type="GO" id="GO:0007369">
    <property type="term" value="P:gastrulation"/>
    <property type="evidence" value="ECO:0007669"/>
    <property type="project" value="UniProtKB-ARBA"/>
</dbReference>
<evidence type="ECO:0000256" key="4">
    <source>
        <dbReference type="ARBA" id="ARBA00022525"/>
    </source>
</evidence>
<reference evidence="13" key="2">
    <citation type="submission" date="2025-08" db="UniProtKB">
        <authorList>
            <consortium name="Ensembl"/>
        </authorList>
    </citation>
    <scope>IDENTIFICATION</scope>
    <source>
        <strain evidence="13">Glennie</strain>
    </source>
</reference>
<evidence type="ECO:0000256" key="6">
    <source>
        <dbReference type="ARBA" id="ARBA00022729"/>
    </source>
</evidence>
<dbReference type="GeneTree" id="ENSGT00940000160223"/>
<keyword evidence="5" id="KW-0165">Cleavage on pair of basic residues</keyword>
<reference evidence="13" key="3">
    <citation type="submission" date="2025-09" db="UniProtKB">
        <authorList>
            <consortium name="Ensembl"/>
        </authorList>
    </citation>
    <scope>IDENTIFICATION</scope>
    <source>
        <strain evidence="13">Glennie</strain>
    </source>
</reference>
<dbReference type="GeneID" id="103167928"/>
<evidence type="ECO:0000313" key="14">
    <source>
        <dbReference type="Proteomes" id="UP000002279"/>
    </source>
</evidence>
<evidence type="ECO:0000313" key="13">
    <source>
        <dbReference type="Ensembl" id="ENSOANP00000031649.2"/>
    </source>
</evidence>
<dbReference type="PROSITE" id="PS51362">
    <property type="entry name" value="TGF_BETA_2"/>
    <property type="match status" value="1"/>
</dbReference>
<dbReference type="InterPro" id="IPR015615">
    <property type="entry name" value="TGF-beta-rel"/>
</dbReference>
<keyword evidence="6 11" id="KW-0732">Signal</keyword>
<dbReference type="PROSITE" id="PS00250">
    <property type="entry name" value="TGF_BETA_1"/>
    <property type="match status" value="1"/>
</dbReference>
<dbReference type="Proteomes" id="UP000002279">
    <property type="component" value="Chromosome 5"/>
</dbReference>
<dbReference type="OrthoDB" id="5949851at2759"/>
<dbReference type="FunFam" id="2.10.90.10:FF:000001">
    <property type="entry name" value="Bone morphogenetic protein 4"/>
    <property type="match status" value="1"/>
</dbReference>
<keyword evidence="8" id="KW-1015">Disulfide bond</keyword>
<dbReference type="PANTHER" id="PTHR11848">
    <property type="entry name" value="TGF-BETA FAMILY"/>
    <property type="match status" value="1"/>
</dbReference>
<organism evidence="13 14">
    <name type="scientific">Ornithorhynchus anatinus</name>
    <name type="common">Duckbill platypus</name>
    <dbReference type="NCBI Taxonomy" id="9258"/>
    <lineage>
        <taxon>Eukaryota</taxon>
        <taxon>Metazoa</taxon>
        <taxon>Chordata</taxon>
        <taxon>Craniata</taxon>
        <taxon>Vertebrata</taxon>
        <taxon>Euteleostomi</taxon>
        <taxon>Mammalia</taxon>
        <taxon>Monotremata</taxon>
        <taxon>Ornithorhynchidae</taxon>
        <taxon>Ornithorhynchus</taxon>
    </lineage>
</organism>
<sequence length="349" mass="38142">MGFFGLGLLALSFCCVLPDLLEAGDSSQPKSSGVNLWKELMQDFSSSSSSASRPGHHGSRRGFPLRGGSEGFFFVAKSFQTVGHHWNLSFEAIPISGVRPVVELWAQVPAGPRATHLTLELQDPRRGPGWFLLGSYPVTLPSAHLSSLVVLDVTCLLVYWAELHNLLKGKGKWVNGQFSAGMVNHAILGNCVADKSNMVTLIVASKHSTRPTMIRVAQMAGAKRVKRETPGLEEEDVASSQLSHDKGSCRRVNMVVDFNQLPWGKWVLAPKSFDAYQCQGTCSTPPQHSNVNYAVIMGLLHHLQPTYAVSTPSCVPIRMSPQNLIVTDEDQSMAIHYLEDMVVEECGCI</sequence>
<dbReference type="InterPro" id="IPR017948">
    <property type="entry name" value="TGFb_CS"/>
</dbReference>
<dbReference type="Gene3D" id="2.10.90.10">
    <property type="entry name" value="Cystine-knot cytokines"/>
    <property type="match status" value="1"/>
</dbReference>
<dbReference type="PRINTS" id="PR00669">
    <property type="entry name" value="INHIBINA"/>
</dbReference>
<dbReference type="AlphaFoldDB" id="K7EDP2"/>
<dbReference type="STRING" id="9258.ENSOANP00000031649"/>
<dbReference type="GO" id="GO:0005125">
    <property type="term" value="F:cytokine activity"/>
    <property type="evidence" value="ECO:0000318"/>
    <property type="project" value="GO_Central"/>
</dbReference>
<dbReference type="HOGENOM" id="CLU_020515_7_0_1"/>
<evidence type="ECO:0000256" key="10">
    <source>
        <dbReference type="RuleBase" id="RU000354"/>
    </source>
</evidence>
<dbReference type="OMA" id="TMIRVAQ"/>
<dbReference type="GO" id="GO:0008083">
    <property type="term" value="F:growth factor activity"/>
    <property type="evidence" value="ECO:0007669"/>
    <property type="project" value="UniProtKB-KW"/>
</dbReference>
<name>K7EDP2_ORNAN</name>
<dbReference type="Pfam" id="PF00019">
    <property type="entry name" value="TGF_beta"/>
    <property type="match status" value="1"/>
</dbReference>
<comment type="subcellular location">
    <subcellularLocation>
        <location evidence="1">Secreted</location>
    </subcellularLocation>
</comment>
<feature type="signal peptide" evidence="11">
    <location>
        <begin position="1"/>
        <end position="23"/>
    </location>
</feature>
<dbReference type="Ensembl" id="ENSOANT00000040896.2">
    <property type="protein sequence ID" value="ENSOANP00000031649.2"/>
    <property type="gene ID" value="ENSOANG00000031908.2"/>
</dbReference>
<evidence type="ECO:0000256" key="3">
    <source>
        <dbReference type="ARBA" id="ARBA00022473"/>
    </source>
</evidence>
<dbReference type="InterPro" id="IPR001839">
    <property type="entry name" value="TGF-b_C"/>
</dbReference>
<dbReference type="PANTHER" id="PTHR11848:SF159">
    <property type="entry name" value="NODAL HOMOLOG"/>
    <property type="match status" value="1"/>
</dbReference>
<dbReference type="InterPro" id="IPR029034">
    <property type="entry name" value="Cystine-knot_cytokine"/>
</dbReference>
<dbReference type="GO" id="GO:0005615">
    <property type="term" value="C:extracellular space"/>
    <property type="evidence" value="ECO:0000318"/>
    <property type="project" value="GO_Central"/>
</dbReference>
<accession>K7EDP2</accession>
<keyword evidence="4" id="KW-0964">Secreted</keyword>
<dbReference type="GO" id="GO:0009888">
    <property type="term" value="P:tissue development"/>
    <property type="evidence" value="ECO:0007669"/>
    <property type="project" value="UniProtKB-ARBA"/>
</dbReference>
<dbReference type="SMART" id="SM00204">
    <property type="entry name" value="TGFB"/>
    <property type="match status" value="1"/>
</dbReference>
<proteinExistence type="inferred from homology"/>
<evidence type="ECO:0000256" key="8">
    <source>
        <dbReference type="ARBA" id="ARBA00023157"/>
    </source>
</evidence>
<evidence type="ECO:0000256" key="9">
    <source>
        <dbReference type="ARBA" id="ARBA00023180"/>
    </source>
</evidence>
<dbReference type="GO" id="GO:0007178">
    <property type="term" value="P:cell surface receptor protein serine/threonine kinase signaling pathway"/>
    <property type="evidence" value="ECO:0000318"/>
    <property type="project" value="GO_Central"/>
</dbReference>
<reference evidence="13 14" key="1">
    <citation type="journal article" date="2008" name="Nature">
        <title>Genome analysis of the platypus reveals unique signatures of evolution.</title>
        <authorList>
            <person name="Warren W.C."/>
            <person name="Hillier L.W."/>
            <person name="Marshall Graves J.A."/>
            <person name="Birney E."/>
            <person name="Ponting C.P."/>
            <person name="Grutzner F."/>
            <person name="Belov K."/>
            <person name="Miller W."/>
            <person name="Clarke L."/>
            <person name="Chinwalla A.T."/>
            <person name="Yang S.P."/>
            <person name="Heger A."/>
            <person name="Locke D.P."/>
            <person name="Miethke P."/>
            <person name="Waters P.D."/>
            <person name="Veyrunes F."/>
            <person name="Fulton L."/>
            <person name="Fulton B."/>
            <person name="Graves T."/>
            <person name="Wallis J."/>
            <person name="Puente X.S."/>
            <person name="Lopez-Otin C."/>
            <person name="Ordonez G.R."/>
            <person name="Eichler E.E."/>
            <person name="Chen L."/>
            <person name="Cheng Z."/>
            <person name="Deakin J.E."/>
            <person name="Alsop A."/>
            <person name="Thompson K."/>
            <person name="Kirby P."/>
            <person name="Papenfuss A.T."/>
            <person name="Wakefield M.J."/>
            <person name="Olender T."/>
            <person name="Lancet D."/>
            <person name="Huttley G.A."/>
            <person name="Smit A.F."/>
            <person name="Pask A."/>
            <person name="Temple-Smith P."/>
            <person name="Batzer M.A."/>
            <person name="Walker J.A."/>
            <person name="Konkel M.K."/>
            <person name="Harris R.S."/>
            <person name="Whittington C.M."/>
            <person name="Wong E.S."/>
            <person name="Gemmell N.J."/>
            <person name="Buschiazzo E."/>
            <person name="Vargas Jentzsch I.M."/>
            <person name="Merkel A."/>
            <person name="Schmitz J."/>
            <person name="Zemann A."/>
            <person name="Churakov G."/>
            <person name="Kriegs J.O."/>
            <person name="Brosius J."/>
            <person name="Murchison E.P."/>
            <person name="Sachidanandam R."/>
            <person name="Smith C."/>
            <person name="Hannon G.J."/>
            <person name="Tsend-Ayush E."/>
            <person name="McMillan D."/>
            <person name="Attenborough R."/>
            <person name="Rens W."/>
            <person name="Ferguson-Smith M."/>
            <person name="Lefevre C.M."/>
            <person name="Sharp J.A."/>
            <person name="Nicholas K.R."/>
            <person name="Ray D.A."/>
            <person name="Kube M."/>
            <person name="Reinhardt R."/>
            <person name="Pringle T.H."/>
            <person name="Taylor J."/>
            <person name="Jones R.C."/>
            <person name="Nixon B."/>
            <person name="Dacheux J.L."/>
            <person name="Niwa H."/>
            <person name="Sekita Y."/>
            <person name="Huang X."/>
            <person name="Stark A."/>
            <person name="Kheradpour P."/>
            <person name="Kellis M."/>
            <person name="Flicek P."/>
            <person name="Chen Y."/>
            <person name="Webber C."/>
            <person name="Hardison R."/>
            <person name="Nelson J."/>
            <person name="Hallsworth-Pepin K."/>
            <person name="Delehaunty K."/>
            <person name="Markovic C."/>
            <person name="Minx P."/>
            <person name="Feng Y."/>
            <person name="Kremitzki C."/>
            <person name="Mitreva M."/>
            <person name="Glasscock J."/>
            <person name="Wylie T."/>
            <person name="Wohldmann P."/>
            <person name="Thiru P."/>
            <person name="Nhan M.N."/>
            <person name="Pohl C.S."/>
            <person name="Smith S.M."/>
            <person name="Hou S."/>
            <person name="Nefedov M."/>
            <person name="de Jong P.J."/>
            <person name="Renfree M.B."/>
            <person name="Mardis E.R."/>
            <person name="Wilson R.K."/>
        </authorList>
    </citation>
    <scope>NUCLEOTIDE SEQUENCE [LARGE SCALE GENOMIC DNA]</scope>
    <source>
        <strain evidence="13 14">Glennie</strain>
    </source>
</reference>
<dbReference type="SUPFAM" id="SSF57501">
    <property type="entry name" value="Cystine-knot cytokines"/>
    <property type="match status" value="1"/>
</dbReference>
<dbReference type="CDD" id="cd13756">
    <property type="entry name" value="TGF_beta_BMPs_GDFs"/>
    <property type="match status" value="1"/>
</dbReference>
<feature type="domain" description="TGF-beta family profile" evidence="12">
    <location>
        <begin position="224"/>
        <end position="349"/>
    </location>
</feature>
<keyword evidence="9" id="KW-0325">Glycoprotein</keyword>